<organism evidence="1 2">
    <name type="scientific">Rhizobium fredii</name>
    <name type="common">Sinorhizobium fredii</name>
    <dbReference type="NCBI Taxonomy" id="380"/>
    <lineage>
        <taxon>Bacteria</taxon>
        <taxon>Pseudomonadati</taxon>
        <taxon>Pseudomonadota</taxon>
        <taxon>Alphaproteobacteria</taxon>
        <taxon>Hyphomicrobiales</taxon>
        <taxon>Rhizobiaceae</taxon>
        <taxon>Sinorhizobium/Ensifer group</taxon>
        <taxon>Sinorhizobium</taxon>
    </lineage>
</organism>
<name>A0A2A6LTB3_RHIFR</name>
<dbReference type="AlphaFoldDB" id="A0A2A6LTB3"/>
<proteinExistence type="predicted"/>
<gene>
    <name evidence="1" type="ORF">CO661_22675</name>
</gene>
<sequence length="64" mass="7454">MKLPSRHILKTVTEIPRHAADLRNNNLHIGRTLCELEMRTEGKSNEHLQGLLENLERAERKARN</sequence>
<evidence type="ECO:0000313" key="2">
    <source>
        <dbReference type="Proteomes" id="UP000220353"/>
    </source>
</evidence>
<dbReference type="EMBL" id="NWTC01000020">
    <property type="protein sequence ID" value="PDT45530.1"/>
    <property type="molecule type" value="Genomic_DNA"/>
</dbReference>
<evidence type="ECO:0000313" key="1">
    <source>
        <dbReference type="EMBL" id="PDT45530.1"/>
    </source>
</evidence>
<reference evidence="1 2" key="1">
    <citation type="submission" date="2017-09" db="EMBL/GenBank/DDBJ databases">
        <title>Comparative genomics of rhizobia isolated from Phaseolus vulgaris in China.</title>
        <authorList>
            <person name="Tong W."/>
        </authorList>
    </citation>
    <scope>NUCLEOTIDE SEQUENCE [LARGE SCALE GENOMIC DNA]</scope>
    <source>
        <strain evidence="1 2">PCH1</strain>
    </source>
</reference>
<comment type="caution">
    <text evidence="1">The sequence shown here is derived from an EMBL/GenBank/DDBJ whole genome shotgun (WGS) entry which is preliminary data.</text>
</comment>
<protein>
    <submittedName>
        <fullName evidence="1">Uncharacterized protein</fullName>
    </submittedName>
</protein>
<dbReference type="Proteomes" id="UP000220353">
    <property type="component" value="Unassembled WGS sequence"/>
</dbReference>
<accession>A0A2A6LTB3</accession>